<accession>D5G4Y5</accession>
<organism evidence="1 2">
    <name type="scientific">Tuber melanosporum (strain Mel28)</name>
    <name type="common">Perigord black truffle</name>
    <dbReference type="NCBI Taxonomy" id="656061"/>
    <lineage>
        <taxon>Eukaryota</taxon>
        <taxon>Fungi</taxon>
        <taxon>Dikarya</taxon>
        <taxon>Ascomycota</taxon>
        <taxon>Pezizomycotina</taxon>
        <taxon>Pezizomycetes</taxon>
        <taxon>Pezizales</taxon>
        <taxon>Tuberaceae</taxon>
        <taxon>Tuber</taxon>
    </lineage>
</organism>
<dbReference type="GeneID" id="9183060"/>
<proteinExistence type="predicted"/>
<evidence type="ECO:0000313" key="1">
    <source>
        <dbReference type="EMBL" id="CAZ79578.1"/>
    </source>
</evidence>
<dbReference type="AlphaFoldDB" id="D5G4Y5"/>
<dbReference type="InParanoid" id="D5G4Y5"/>
<evidence type="ECO:0000313" key="2">
    <source>
        <dbReference type="Proteomes" id="UP000006911"/>
    </source>
</evidence>
<gene>
    <name evidence="1" type="ORF">GSTUM_00000155001</name>
</gene>
<dbReference type="RefSeq" id="XP_002835421.1">
    <property type="nucleotide sequence ID" value="XM_002835375.1"/>
</dbReference>
<reference evidence="1 2" key="1">
    <citation type="journal article" date="2010" name="Nature">
        <title>Perigord black truffle genome uncovers evolutionary origins and mechanisms of symbiosis.</title>
        <authorList>
            <person name="Martin F."/>
            <person name="Kohler A."/>
            <person name="Murat C."/>
            <person name="Balestrini R."/>
            <person name="Coutinho P.M."/>
            <person name="Jaillon O."/>
            <person name="Montanini B."/>
            <person name="Morin E."/>
            <person name="Noel B."/>
            <person name="Percudani R."/>
            <person name="Porcel B."/>
            <person name="Rubini A."/>
            <person name="Amicucci A."/>
            <person name="Amselem J."/>
            <person name="Anthouard V."/>
            <person name="Arcioni S."/>
            <person name="Artiguenave F."/>
            <person name="Aury J.M."/>
            <person name="Ballario P."/>
            <person name="Bolchi A."/>
            <person name="Brenna A."/>
            <person name="Brun A."/>
            <person name="Buee M."/>
            <person name="Cantarel B."/>
            <person name="Chevalier G."/>
            <person name="Couloux A."/>
            <person name="Da Silva C."/>
            <person name="Denoeud F."/>
            <person name="Duplessis S."/>
            <person name="Ghignone S."/>
            <person name="Hilselberger B."/>
            <person name="Iotti M."/>
            <person name="Marcais B."/>
            <person name="Mello A."/>
            <person name="Miranda M."/>
            <person name="Pacioni G."/>
            <person name="Quesneville H."/>
            <person name="Riccioni C."/>
            <person name="Ruotolo R."/>
            <person name="Splivallo R."/>
            <person name="Stocchi V."/>
            <person name="Tisserant E."/>
            <person name="Viscomi A.R."/>
            <person name="Zambonelli A."/>
            <person name="Zampieri E."/>
            <person name="Henrissat B."/>
            <person name="Lebrun M.H."/>
            <person name="Paolocci F."/>
            <person name="Bonfante P."/>
            <person name="Ottonello S."/>
            <person name="Wincker P."/>
        </authorList>
    </citation>
    <scope>NUCLEOTIDE SEQUENCE [LARGE SCALE GENOMIC DNA]</scope>
    <source>
        <strain evidence="1 2">Mel28</strain>
    </source>
</reference>
<keyword evidence="2" id="KW-1185">Reference proteome</keyword>
<sequence>MGGGLLSASTPGRALLNGIDRRLEFGGCLRIDVIPREYLRLAVLCIVMICGASQCELNAI</sequence>
<dbReference type="Proteomes" id="UP000006911">
    <property type="component" value="Unassembled WGS sequence"/>
</dbReference>
<dbReference type="HOGENOM" id="CLU_2943493_0_0_1"/>
<protein>
    <submittedName>
        <fullName evidence="1">(Perigord truffle) hypothetical protein</fullName>
    </submittedName>
</protein>
<name>D5G4Y5_TUBMM</name>
<dbReference type="KEGG" id="tml:GSTUM_00000155001"/>
<dbReference type="EMBL" id="FN429993">
    <property type="protein sequence ID" value="CAZ79578.1"/>
    <property type="molecule type" value="Genomic_DNA"/>
</dbReference>